<dbReference type="Proteomes" id="UP000663671">
    <property type="component" value="Chromosome 4"/>
</dbReference>
<evidence type="ECO:0000313" key="3">
    <source>
        <dbReference type="Proteomes" id="UP000663671"/>
    </source>
</evidence>
<dbReference type="InterPro" id="IPR036770">
    <property type="entry name" value="Ankyrin_rpt-contain_sf"/>
</dbReference>
<reference evidence="2" key="1">
    <citation type="submission" date="2021-01" db="EMBL/GenBank/DDBJ databases">
        <title>Chromosome-level genome assembly of a human fungal pathogen reveals clustering of transcriptionally co-regulated genes.</title>
        <authorList>
            <person name="Voorhies M."/>
            <person name="Cohen S."/>
            <person name="Shea T.P."/>
            <person name="Petrus S."/>
            <person name="Munoz J.F."/>
            <person name="Poplawski S."/>
            <person name="Goldman W.E."/>
            <person name="Michael T."/>
            <person name="Cuomo C.A."/>
            <person name="Sil A."/>
            <person name="Beyhan S."/>
        </authorList>
    </citation>
    <scope>NUCLEOTIDE SEQUENCE</scope>
    <source>
        <strain evidence="2">WU24</strain>
    </source>
</reference>
<sequence length="217" mass="23665">MIARPLCKPNIYSLAADNSPSLLPLLRSNPALASSQDDSGYSLLHAAASYGHVDLLRALVQELQVNVNLVDEDGETCLFVTESVDVARCLIEELGVDRGHKNHLGLKAEESIASDGEFPYLIEYLQGSQAGDCPGQLLQSSISIPPNVTVNVGNMPDPAADGDGAPDPEFKRRIEEFAARENFHTEEGQRELRQLVTDALKDVNADTQERGVRRRTD</sequence>
<dbReference type="Gene3D" id="1.25.40.20">
    <property type="entry name" value="Ankyrin repeat-containing domain"/>
    <property type="match status" value="1"/>
</dbReference>
<dbReference type="PROSITE" id="PS50297">
    <property type="entry name" value="ANK_REP_REGION"/>
    <property type="match status" value="1"/>
</dbReference>
<feature type="repeat" description="ANK" evidence="1">
    <location>
        <begin position="39"/>
        <end position="72"/>
    </location>
</feature>
<keyword evidence="1" id="KW-0040">ANK repeat</keyword>
<dbReference type="OrthoDB" id="19174at2759"/>
<evidence type="ECO:0000256" key="1">
    <source>
        <dbReference type="PROSITE-ProRule" id="PRU00023"/>
    </source>
</evidence>
<gene>
    <name evidence="2" type="ORF">I7I51_05524</name>
</gene>
<dbReference type="InterPro" id="IPR002110">
    <property type="entry name" value="Ankyrin_rpt"/>
</dbReference>
<accession>A0A8A1M7L9</accession>
<name>A0A8A1M7L9_AJECA</name>
<dbReference type="SUPFAM" id="SSF48403">
    <property type="entry name" value="Ankyrin repeat"/>
    <property type="match status" value="1"/>
</dbReference>
<dbReference type="PROSITE" id="PS50088">
    <property type="entry name" value="ANK_REPEAT"/>
    <property type="match status" value="1"/>
</dbReference>
<proteinExistence type="predicted"/>
<dbReference type="Pfam" id="PF12796">
    <property type="entry name" value="Ank_2"/>
    <property type="match status" value="1"/>
</dbReference>
<dbReference type="AlphaFoldDB" id="A0A8A1M7L9"/>
<dbReference type="SMART" id="SM00248">
    <property type="entry name" value="ANK"/>
    <property type="match status" value="1"/>
</dbReference>
<dbReference type="EMBL" id="CP069110">
    <property type="protein sequence ID" value="QSS60723.1"/>
    <property type="molecule type" value="Genomic_DNA"/>
</dbReference>
<dbReference type="VEuPathDB" id="FungiDB:I7I51_05524"/>
<evidence type="ECO:0000313" key="2">
    <source>
        <dbReference type="EMBL" id="QSS60723.1"/>
    </source>
</evidence>
<protein>
    <submittedName>
        <fullName evidence="2">Ankyrin repeat protein</fullName>
    </submittedName>
</protein>
<organism evidence="2 3">
    <name type="scientific">Ajellomyces capsulatus</name>
    <name type="common">Darling's disease fungus</name>
    <name type="synonym">Histoplasma capsulatum</name>
    <dbReference type="NCBI Taxonomy" id="5037"/>
    <lineage>
        <taxon>Eukaryota</taxon>
        <taxon>Fungi</taxon>
        <taxon>Dikarya</taxon>
        <taxon>Ascomycota</taxon>
        <taxon>Pezizomycotina</taxon>
        <taxon>Eurotiomycetes</taxon>
        <taxon>Eurotiomycetidae</taxon>
        <taxon>Onygenales</taxon>
        <taxon>Ajellomycetaceae</taxon>
        <taxon>Histoplasma</taxon>
    </lineage>
</organism>